<organism evidence="2 3">
    <name type="scientific">Pyramidobacter porci</name>
    <dbReference type="NCBI Taxonomy" id="2605789"/>
    <lineage>
        <taxon>Bacteria</taxon>
        <taxon>Thermotogati</taxon>
        <taxon>Synergistota</taxon>
        <taxon>Synergistia</taxon>
        <taxon>Synergistales</taxon>
        <taxon>Dethiosulfovibrionaceae</taxon>
        <taxon>Pyramidobacter</taxon>
    </lineage>
</organism>
<reference evidence="2 3" key="1">
    <citation type="submission" date="2019-08" db="EMBL/GenBank/DDBJ databases">
        <title>In-depth cultivation of the pig gut microbiome towards novel bacterial diversity and tailored functional studies.</title>
        <authorList>
            <person name="Wylensek D."/>
            <person name="Hitch T.C.A."/>
            <person name="Clavel T."/>
        </authorList>
    </citation>
    <scope>NUCLEOTIDE SEQUENCE [LARGE SCALE GENOMIC DNA]</scope>
    <source>
        <strain evidence="2 3">SM-530-WT-4B</strain>
    </source>
</reference>
<dbReference type="EMBL" id="VUNH01000008">
    <property type="protein sequence ID" value="MST56062.1"/>
    <property type="molecule type" value="Genomic_DNA"/>
</dbReference>
<dbReference type="InterPro" id="IPR015422">
    <property type="entry name" value="PyrdxlP-dep_Trfase_small"/>
</dbReference>
<dbReference type="GO" id="GO:0008168">
    <property type="term" value="F:methyltransferase activity"/>
    <property type="evidence" value="ECO:0007669"/>
    <property type="project" value="UniProtKB-KW"/>
</dbReference>
<evidence type="ECO:0000313" key="2">
    <source>
        <dbReference type="EMBL" id="MST56062.1"/>
    </source>
</evidence>
<keyword evidence="2" id="KW-0489">Methyltransferase</keyword>
<dbReference type="EC" id="2.1.2.1" evidence="2"/>
<comment type="caution">
    <text evidence="2">The sequence shown here is derived from an EMBL/GenBank/DDBJ whole genome shotgun (WGS) entry which is preliminary data.</text>
</comment>
<gene>
    <name evidence="1" type="ORF">FYJ74_07785</name>
    <name evidence="2" type="ORF">FYJ74_08465</name>
</gene>
<evidence type="ECO:0000313" key="1">
    <source>
        <dbReference type="EMBL" id="MST55927.1"/>
    </source>
</evidence>
<dbReference type="InterPro" id="IPR015424">
    <property type="entry name" value="PyrdxlP-dep_Trfase"/>
</dbReference>
<dbReference type="AlphaFoldDB" id="A0A6L5YEN0"/>
<dbReference type="Proteomes" id="UP000473699">
    <property type="component" value="Unassembled WGS sequence"/>
</dbReference>
<dbReference type="GO" id="GO:0032259">
    <property type="term" value="P:methylation"/>
    <property type="evidence" value="ECO:0007669"/>
    <property type="project" value="UniProtKB-KW"/>
</dbReference>
<name>A0A6L5YEN0_9BACT</name>
<sequence length="49" mass="5632">RGFGHEEMERIAGWIDRVVTHIDDEAEIGKVRAEITELCEAKPLYPGMY</sequence>
<accession>A0A6L5YEN0</accession>
<dbReference type="SUPFAM" id="SSF53383">
    <property type="entry name" value="PLP-dependent transferases"/>
    <property type="match status" value="1"/>
</dbReference>
<keyword evidence="3" id="KW-1185">Reference proteome</keyword>
<dbReference type="Gene3D" id="3.90.1150.10">
    <property type="entry name" value="Aspartate Aminotransferase, domain 1"/>
    <property type="match status" value="1"/>
</dbReference>
<dbReference type="EMBL" id="VUNH01000008">
    <property type="protein sequence ID" value="MST55927.1"/>
    <property type="molecule type" value="Genomic_DNA"/>
</dbReference>
<evidence type="ECO:0000313" key="3">
    <source>
        <dbReference type="Proteomes" id="UP000473699"/>
    </source>
</evidence>
<dbReference type="GO" id="GO:0004372">
    <property type="term" value="F:glycine hydroxymethyltransferase activity"/>
    <property type="evidence" value="ECO:0007669"/>
    <property type="project" value="UniProtKB-EC"/>
</dbReference>
<proteinExistence type="predicted"/>
<protein>
    <submittedName>
        <fullName evidence="2">Serine hydroxymethyltransferase</fullName>
        <ecNumber evidence="2">2.1.2.1</ecNumber>
    </submittedName>
</protein>
<feature type="non-terminal residue" evidence="2">
    <location>
        <position position="1"/>
    </location>
</feature>
<keyword evidence="2" id="KW-0808">Transferase</keyword>